<name>A0A2U2C7T6_9RHOB</name>
<protein>
    <recommendedName>
        <fullName evidence="3">SGNH/GDSL hydrolase family protein</fullName>
    </recommendedName>
</protein>
<gene>
    <name evidence="1" type="ORF">C4N9_13800</name>
</gene>
<organism evidence="1 2">
    <name type="scientific">Pararhodobacter marinus</name>
    <dbReference type="NCBI Taxonomy" id="2184063"/>
    <lineage>
        <taxon>Bacteria</taxon>
        <taxon>Pseudomonadati</taxon>
        <taxon>Pseudomonadota</taxon>
        <taxon>Alphaproteobacteria</taxon>
        <taxon>Rhodobacterales</taxon>
        <taxon>Paracoccaceae</taxon>
        <taxon>Pararhodobacter</taxon>
    </lineage>
</organism>
<dbReference type="AlphaFoldDB" id="A0A2U2C7T6"/>
<accession>A0A2U2C7T6</accession>
<dbReference type="EMBL" id="QEYD01000008">
    <property type="protein sequence ID" value="PWE27927.1"/>
    <property type="molecule type" value="Genomic_DNA"/>
</dbReference>
<dbReference type="GeneID" id="94365964"/>
<proteinExistence type="predicted"/>
<dbReference type="Proteomes" id="UP000244940">
    <property type="component" value="Unassembled WGS sequence"/>
</dbReference>
<reference evidence="1 2" key="1">
    <citation type="submission" date="2018-05" db="EMBL/GenBank/DDBJ databases">
        <title>Pararhodobacter marina sp. nov., isolated from deep-sea water of the Indian Ocean.</title>
        <authorList>
            <person name="Lai Q.Sr."/>
            <person name="Liu X."/>
            <person name="Shao Z."/>
        </authorList>
    </citation>
    <scope>NUCLEOTIDE SEQUENCE [LARGE SCALE GENOMIC DNA]</scope>
    <source>
        <strain evidence="1 2">CIC4N-9</strain>
    </source>
</reference>
<evidence type="ECO:0000313" key="1">
    <source>
        <dbReference type="EMBL" id="PWE27927.1"/>
    </source>
</evidence>
<keyword evidence="2" id="KW-1185">Reference proteome</keyword>
<sequence>MTRLVILGNSHLGALRAALRDEPALAQGTEIAFFGGIAPVFKAMTLGPDLRFGLFGPHGVAEANVEQTKKLFGGTSIDLNKADTVAIAGIAWHVWPLIDLLDRYAVDGLTATEEAGDNALRLSRPAFDAVLAALAEASLAPFGWTRSLGKPVRLLLRPVPPETLITEGKPGTRPERATRRGFAQALSLLEHSLTETGARLGLGVVVQPAQTRAASGWTLAEYQRGAVRLAPGARAAPAQKDNEHMNTAYGAACLTDLLTRITAETHPSGPDLAPIQGG</sequence>
<comment type="caution">
    <text evidence="1">The sequence shown here is derived from an EMBL/GenBank/DDBJ whole genome shotgun (WGS) entry which is preliminary data.</text>
</comment>
<evidence type="ECO:0000313" key="2">
    <source>
        <dbReference type="Proteomes" id="UP000244940"/>
    </source>
</evidence>
<evidence type="ECO:0008006" key="3">
    <source>
        <dbReference type="Google" id="ProtNLM"/>
    </source>
</evidence>
<dbReference type="OrthoDB" id="6174477at2"/>
<dbReference type="RefSeq" id="WP_109533923.1">
    <property type="nucleotide sequence ID" value="NZ_QEYD01000008.1"/>
</dbReference>